<protein>
    <recommendedName>
        <fullName evidence="4">Transcriptional regulator</fullName>
    </recommendedName>
</protein>
<comment type="caution">
    <text evidence="2">The sequence shown here is derived from an EMBL/GenBank/DDBJ whole genome shotgun (WGS) entry which is preliminary data.</text>
</comment>
<sequence length="195" mass="21697">MKLYCVAILTSILTMNSLPTLANEVLPEGWFKAGSAPTDYKMGVDVNITFDGGKSAFIESDNAESNGFGTLMQNSSVEDYLGKRVQLTIYIKTQDVTGWTGGWFRIDGEQTTTPLAFDNMNNRAIKDTTDWSKYSLVLDIPTNAKNMAYGVLLNGNGKVWFDNLSFEIVDKNTPLTDLYASKNQKKTKNLSFENE</sequence>
<dbReference type="OrthoDB" id="8365150at2"/>
<keyword evidence="3" id="KW-1185">Reference proteome</keyword>
<accession>A0A136A5A8</accession>
<dbReference type="RefSeq" id="WP_068374864.1">
    <property type="nucleotide sequence ID" value="NZ_LSNE01000003.1"/>
</dbReference>
<organism evidence="2 3">
    <name type="scientific">Paraglaciecola hydrolytica</name>
    <dbReference type="NCBI Taxonomy" id="1799789"/>
    <lineage>
        <taxon>Bacteria</taxon>
        <taxon>Pseudomonadati</taxon>
        <taxon>Pseudomonadota</taxon>
        <taxon>Gammaproteobacteria</taxon>
        <taxon>Alteromonadales</taxon>
        <taxon>Alteromonadaceae</taxon>
        <taxon>Paraglaciecola</taxon>
    </lineage>
</organism>
<dbReference type="AlphaFoldDB" id="A0A136A5A8"/>
<gene>
    <name evidence="2" type="ORF">AX660_10700</name>
</gene>
<feature type="signal peptide" evidence="1">
    <location>
        <begin position="1"/>
        <end position="22"/>
    </location>
</feature>
<name>A0A136A5A8_9ALTE</name>
<feature type="chain" id="PRO_5007469566" description="Transcriptional regulator" evidence="1">
    <location>
        <begin position="23"/>
        <end position="195"/>
    </location>
</feature>
<dbReference type="STRING" id="1799789.AX660_10700"/>
<dbReference type="Proteomes" id="UP000070299">
    <property type="component" value="Unassembled WGS sequence"/>
</dbReference>
<reference evidence="3" key="1">
    <citation type="submission" date="2016-02" db="EMBL/GenBank/DDBJ databases">
        <authorList>
            <person name="Schultz-Johansen M."/>
            <person name="Glaring M.A."/>
            <person name="Bech P.K."/>
            <person name="Stougaard P."/>
        </authorList>
    </citation>
    <scope>NUCLEOTIDE SEQUENCE [LARGE SCALE GENOMIC DNA]</scope>
    <source>
        <strain evidence="3">S66</strain>
    </source>
</reference>
<proteinExistence type="predicted"/>
<evidence type="ECO:0000256" key="1">
    <source>
        <dbReference type="SAM" id="SignalP"/>
    </source>
</evidence>
<keyword evidence="1" id="KW-0732">Signal</keyword>
<evidence type="ECO:0000313" key="2">
    <source>
        <dbReference type="EMBL" id="KXI30425.1"/>
    </source>
</evidence>
<dbReference type="Gene3D" id="2.60.120.260">
    <property type="entry name" value="Galactose-binding domain-like"/>
    <property type="match status" value="1"/>
</dbReference>
<dbReference type="EMBL" id="LSNE01000003">
    <property type="protein sequence ID" value="KXI30425.1"/>
    <property type="molecule type" value="Genomic_DNA"/>
</dbReference>
<evidence type="ECO:0000313" key="3">
    <source>
        <dbReference type="Proteomes" id="UP000070299"/>
    </source>
</evidence>
<evidence type="ECO:0008006" key="4">
    <source>
        <dbReference type="Google" id="ProtNLM"/>
    </source>
</evidence>